<dbReference type="GO" id="GO:0003677">
    <property type="term" value="F:DNA binding"/>
    <property type="evidence" value="ECO:0007669"/>
    <property type="project" value="UniProtKB-UniRule"/>
</dbReference>
<comment type="caution">
    <text evidence="4">The sequence shown here is derived from an EMBL/GenBank/DDBJ whole genome shotgun (WGS) entry which is preliminary data.</text>
</comment>
<dbReference type="AlphaFoldDB" id="A0A501XNM9"/>
<dbReference type="EMBL" id="VFSU01000019">
    <property type="protein sequence ID" value="TPE62186.1"/>
    <property type="molecule type" value="Genomic_DNA"/>
</dbReference>
<organism evidence="4 5">
    <name type="scientific">Sandaracinobacter neustonicus</name>
    <dbReference type="NCBI Taxonomy" id="1715348"/>
    <lineage>
        <taxon>Bacteria</taxon>
        <taxon>Pseudomonadati</taxon>
        <taxon>Pseudomonadota</taxon>
        <taxon>Alphaproteobacteria</taxon>
        <taxon>Sphingomonadales</taxon>
        <taxon>Sphingosinicellaceae</taxon>
        <taxon>Sandaracinobacter</taxon>
    </lineage>
</organism>
<dbReference type="OrthoDB" id="9798857at2"/>
<proteinExistence type="predicted"/>
<keyword evidence="1 2" id="KW-0238">DNA-binding</keyword>
<evidence type="ECO:0000313" key="4">
    <source>
        <dbReference type="EMBL" id="TPE62186.1"/>
    </source>
</evidence>
<gene>
    <name evidence="4" type="ORF">FJQ54_06545</name>
</gene>
<evidence type="ECO:0000313" key="5">
    <source>
        <dbReference type="Proteomes" id="UP000319897"/>
    </source>
</evidence>
<dbReference type="InterPro" id="IPR009057">
    <property type="entry name" value="Homeodomain-like_sf"/>
</dbReference>
<sequence length="204" mass="22222">MPSQGIFDGMMPNQTRAQAARRKILNATYALLGERAPAEIDMAAIAGRAGMTAVEIHRHFAGSMEIFRALAEQAMETVDGPLEDMLLSGASLQWLTEHAVGLLIANNTVADRRLLELVRSSQDLVDIWTLSRARVVGALTVAVQARNPRLPEPVRQAAVLVLAQAMISGADAILSCEDGEQRLFMQRELVAMGVAYLEKLMVRT</sequence>
<feature type="DNA-binding region" description="H-T-H motif" evidence="2">
    <location>
        <begin position="41"/>
        <end position="60"/>
    </location>
</feature>
<dbReference type="InterPro" id="IPR001647">
    <property type="entry name" value="HTH_TetR"/>
</dbReference>
<dbReference type="SUPFAM" id="SSF46689">
    <property type="entry name" value="Homeodomain-like"/>
    <property type="match status" value="1"/>
</dbReference>
<dbReference type="Proteomes" id="UP000319897">
    <property type="component" value="Unassembled WGS sequence"/>
</dbReference>
<dbReference type="Gene3D" id="1.10.357.10">
    <property type="entry name" value="Tetracycline Repressor, domain 2"/>
    <property type="match status" value="1"/>
</dbReference>
<dbReference type="PROSITE" id="PS50977">
    <property type="entry name" value="HTH_TETR_2"/>
    <property type="match status" value="1"/>
</dbReference>
<feature type="domain" description="HTH tetR-type" evidence="3">
    <location>
        <begin position="18"/>
        <end position="78"/>
    </location>
</feature>
<protein>
    <submittedName>
        <fullName evidence="4">TetR/AcrR family transcriptional regulator</fullName>
    </submittedName>
</protein>
<evidence type="ECO:0000256" key="2">
    <source>
        <dbReference type="PROSITE-ProRule" id="PRU00335"/>
    </source>
</evidence>
<accession>A0A501XNM9</accession>
<evidence type="ECO:0000256" key="1">
    <source>
        <dbReference type="ARBA" id="ARBA00023125"/>
    </source>
</evidence>
<evidence type="ECO:0000259" key="3">
    <source>
        <dbReference type="PROSITE" id="PS50977"/>
    </source>
</evidence>
<dbReference type="Pfam" id="PF00440">
    <property type="entry name" value="TetR_N"/>
    <property type="match status" value="1"/>
</dbReference>
<keyword evidence="5" id="KW-1185">Reference proteome</keyword>
<reference evidence="4 5" key="1">
    <citation type="submission" date="2019-06" db="EMBL/GenBank/DDBJ databases">
        <authorList>
            <person name="Lee I."/>
            <person name="Jang G.I."/>
            <person name="Hwang C.Y."/>
        </authorList>
    </citation>
    <scope>NUCLEOTIDE SEQUENCE [LARGE SCALE GENOMIC DNA]</scope>
    <source>
        <strain evidence="4 5">PAMC 28131</strain>
    </source>
</reference>
<name>A0A501XNM9_9SPHN</name>